<comment type="subcellular location">
    <subcellularLocation>
        <location evidence="1">Cell outer membrane</location>
        <topology evidence="1">Multi-pass membrane protein</topology>
    </subcellularLocation>
</comment>
<evidence type="ECO:0000256" key="4">
    <source>
        <dbReference type="ARBA" id="ARBA00022692"/>
    </source>
</evidence>
<dbReference type="EMBL" id="JAAEDH010000001">
    <property type="protein sequence ID" value="MBR0653578.1"/>
    <property type="molecule type" value="Genomic_DNA"/>
</dbReference>
<dbReference type="Gene3D" id="2.40.160.60">
    <property type="entry name" value="Outer membrane protein transport protein (OMPP1/FadL/TodX)"/>
    <property type="match status" value="1"/>
</dbReference>
<evidence type="ECO:0000256" key="3">
    <source>
        <dbReference type="ARBA" id="ARBA00022452"/>
    </source>
</evidence>
<organism evidence="9 10">
    <name type="scientific">Plastoroseomonas arctica</name>
    <dbReference type="NCBI Taxonomy" id="1509237"/>
    <lineage>
        <taxon>Bacteria</taxon>
        <taxon>Pseudomonadati</taxon>
        <taxon>Pseudomonadota</taxon>
        <taxon>Alphaproteobacteria</taxon>
        <taxon>Acetobacterales</taxon>
        <taxon>Acetobacteraceae</taxon>
        <taxon>Plastoroseomonas</taxon>
    </lineage>
</organism>
<reference evidence="9" key="1">
    <citation type="submission" date="2020-01" db="EMBL/GenBank/DDBJ databases">
        <authorList>
            <person name="Rat A."/>
        </authorList>
    </citation>
    <scope>NUCLEOTIDE SEQUENCE</scope>
    <source>
        <strain evidence="9">LMG 28251</strain>
    </source>
</reference>
<accession>A0AAF1KMK9</accession>
<dbReference type="Pfam" id="PF03349">
    <property type="entry name" value="Toluene_X"/>
    <property type="match status" value="1"/>
</dbReference>
<keyword evidence="4" id="KW-0812">Transmembrane</keyword>
<gene>
    <name evidence="9" type="ORF">GXW79_00645</name>
</gene>
<evidence type="ECO:0000256" key="6">
    <source>
        <dbReference type="ARBA" id="ARBA00023136"/>
    </source>
</evidence>
<dbReference type="SUPFAM" id="SSF56935">
    <property type="entry name" value="Porins"/>
    <property type="match status" value="1"/>
</dbReference>
<evidence type="ECO:0000256" key="7">
    <source>
        <dbReference type="ARBA" id="ARBA00023237"/>
    </source>
</evidence>
<feature type="chain" id="PRO_5041923352" evidence="8">
    <location>
        <begin position="26"/>
        <end position="442"/>
    </location>
</feature>
<comment type="caution">
    <text evidence="9">The sequence shown here is derived from an EMBL/GenBank/DDBJ whole genome shotgun (WGS) entry which is preliminary data.</text>
</comment>
<evidence type="ECO:0000313" key="10">
    <source>
        <dbReference type="Proteomes" id="UP001196068"/>
    </source>
</evidence>
<dbReference type="RefSeq" id="WP_211872277.1">
    <property type="nucleotide sequence ID" value="NZ_JAAEDH010000001.1"/>
</dbReference>
<reference evidence="9" key="2">
    <citation type="journal article" date="2021" name="Syst. Appl. Microbiol.">
        <title>Roseomonas hellenica sp. nov., isolated from roots of wild-growing Alkanna tinctoria.</title>
        <authorList>
            <person name="Rat A."/>
            <person name="Naranjo H.D."/>
            <person name="Lebbe L."/>
            <person name="Cnockaert M."/>
            <person name="Krigas N."/>
            <person name="Grigoriadou K."/>
            <person name="Maloupa E."/>
            <person name="Willems A."/>
        </authorList>
    </citation>
    <scope>NUCLEOTIDE SEQUENCE</scope>
    <source>
        <strain evidence="9">LMG 28251</strain>
    </source>
</reference>
<keyword evidence="7" id="KW-0998">Cell outer membrane</keyword>
<dbReference type="Proteomes" id="UP001196068">
    <property type="component" value="Unassembled WGS sequence"/>
</dbReference>
<dbReference type="GO" id="GO:0009279">
    <property type="term" value="C:cell outer membrane"/>
    <property type="evidence" value="ECO:0007669"/>
    <property type="project" value="UniProtKB-SubCell"/>
</dbReference>
<evidence type="ECO:0000256" key="5">
    <source>
        <dbReference type="ARBA" id="ARBA00022729"/>
    </source>
</evidence>
<dbReference type="GO" id="GO:0015483">
    <property type="term" value="F:long-chain fatty acid transporting porin activity"/>
    <property type="evidence" value="ECO:0007669"/>
    <property type="project" value="TreeGrafter"/>
</dbReference>
<dbReference type="PANTHER" id="PTHR35093">
    <property type="entry name" value="OUTER MEMBRANE PROTEIN NMB0088-RELATED"/>
    <property type="match status" value="1"/>
</dbReference>
<dbReference type="AlphaFoldDB" id="A0AAF1KMK9"/>
<evidence type="ECO:0000256" key="1">
    <source>
        <dbReference type="ARBA" id="ARBA00004571"/>
    </source>
</evidence>
<feature type="signal peptide" evidence="8">
    <location>
        <begin position="1"/>
        <end position="25"/>
    </location>
</feature>
<evidence type="ECO:0000313" key="9">
    <source>
        <dbReference type="EMBL" id="MBR0653578.1"/>
    </source>
</evidence>
<evidence type="ECO:0000256" key="8">
    <source>
        <dbReference type="SAM" id="SignalP"/>
    </source>
</evidence>
<protein>
    <submittedName>
        <fullName evidence="9">Transporter</fullName>
    </submittedName>
</protein>
<keyword evidence="3" id="KW-1134">Transmembrane beta strand</keyword>
<evidence type="ECO:0000256" key="2">
    <source>
        <dbReference type="ARBA" id="ARBA00008163"/>
    </source>
</evidence>
<dbReference type="PANTHER" id="PTHR35093:SF3">
    <property type="entry name" value="LONG-CHAIN FATTY ACID TRANSPORT PROTEIN"/>
    <property type="match status" value="1"/>
</dbReference>
<sequence length="442" mass="46819">MTTPRRLSASILGLALLAHAGTAYASGYALREQSAIGQGSSFAGVTARGDDPSMLFFNPASMAWLPGYQATIVGSLVMPRAEIDSGSARRATALGGSTITGSLSGDAASDALVPAFYTTIALGTDWHLGLAVTTPFGLVTKYDSDFIGRYHGLTSELRTINVTPSIAWRPFETLSIGAGLQIQHADARISNAVDFGAILAGRGARVAPGSLDGRSTLSGDDLAFGWQVGAQWRPAPGTALGFAFRSAIHHELEGDVRFEGVPAPLATTFRDGGGRVKLTTPESASLGLTQAIAPGLTLLATAEWTNWSRFRTLVATFDTGLPPNVTEERWRDTVFLAVGGEYRVSESVTLRTGVAWDQSPIRTENRTPRIPDSNRYWLSAGLTWEVMPNVAFSAGYTHIFGNTADLALTSGGPTSNNFLRGDLTARYSASVDIVTAQLRIGF</sequence>
<name>A0AAF1KMK9_9PROT</name>
<keyword evidence="6" id="KW-0472">Membrane</keyword>
<comment type="similarity">
    <text evidence="2">Belongs to the OmpP1/FadL family.</text>
</comment>
<keyword evidence="10" id="KW-1185">Reference proteome</keyword>
<keyword evidence="5 8" id="KW-0732">Signal</keyword>
<proteinExistence type="inferred from homology"/>
<dbReference type="InterPro" id="IPR005017">
    <property type="entry name" value="OMPP1/FadL/TodX"/>
</dbReference>